<reference evidence="1 3" key="1">
    <citation type="submission" date="2014-04" db="EMBL/GenBank/DDBJ databases">
        <authorList>
            <consortium name="DOE Joint Genome Institute"/>
            <person name="Kuo A."/>
            <person name="Zuccaro A."/>
            <person name="Kohler A."/>
            <person name="Nagy L.G."/>
            <person name="Floudas D."/>
            <person name="Copeland A."/>
            <person name="Barry K.W."/>
            <person name="Cichocki N."/>
            <person name="Veneault-Fourrey C."/>
            <person name="LaButti K."/>
            <person name="Lindquist E.A."/>
            <person name="Lipzen A."/>
            <person name="Lundell T."/>
            <person name="Morin E."/>
            <person name="Murat C."/>
            <person name="Sun H."/>
            <person name="Tunlid A."/>
            <person name="Henrissat B."/>
            <person name="Grigoriev I.V."/>
            <person name="Hibbett D.S."/>
            <person name="Martin F."/>
            <person name="Nordberg H.P."/>
            <person name="Cantor M.N."/>
            <person name="Hua S.X."/>
        </authorList>
    </citation>
    <scope>NUCLEOTIDE SEQUENCE [LARGE SCALE GENOMIC DNA]</scope>
    <source>
        <strain evidence="1 3">MAFF 305830</strain>
    </source>
</reference>
<name>A0A0C3A5W0_SERVB</name>
<proteinExistence type="predicted"/>
<evidence type="ECO:0000313" key="2">
    <source>
        <dbReference type="EMBL" id="KIM25267.1"/>
    </source>
</evidence>
<dbReference type="AlphaFoldDB" id="A0A0C3A5W0"/>
<accession>A0A0C3A5W0</accession>
<keyword evidence="3" id="KW-1185">Reference proteome</keyword>
<evidence type="ECO:0000313" key="1">
    <source>
        <dbReference type="EMBL" id="KIM20055.1"/>
    </source>
</evidence>
<dbReference type="EMBL" id="KN824316">
    <property type="protein sequence ID" value="KIM25267.1"/>
    <property type="molecule type" value="Genomic_DNA"/>
</dbReference>
<dbReference type="EMBL" id="KN824483">
    <property type="protein sequence ID" value="KIM20055.1"/>
    <property type="molecule type" value="Genomic_DNA"/>
</dbReference>
<reference evidence="1" key="3">
    <citation type="submission" date="2015-02" db="EMBL/GenBank/DDBJ databases">
        <title>Evolutionary Origins and Diversification of the Mycorrhizal Mutualists.</title>
        <authorList>
            <consortium name="DOE Joint Genome Institute"/>
            <consortium name="Mycorrhizal Genomics Consortium"/>
            <person name="Kohler A."/>
            <person name="Kuo A."/>
            <person name="Nagy L.G."/>
            <person name="Floudas D."/>
            <person name="Copeland A."/>
            <person name="Barry K.W."/>
            <person name="Cichocki N."/>
            <person name="Veneault-Fourrey C."/>
            <person name="LaButti K."/>
            <person name="Lindquist E.A."/>
            <person name="Lipzen A."/>
            <person name="Lundell T."/>
            <person name="Morin E."/>
            <person name="Murat C."/>
            <person name="Riley R."/>
            <person name="Ohm R."/>
            <person name="Sun H."/>
            <person name="Tunlid A."/>
            <person name="Henrissat B."/>
            <person name="Grigoriev I.V."/>
            <person name="Hibbett D.S."/>
            <person name="Martin F."/>
        </authorList>
    </citation>
    <scope>NUCLEOTIDE SEQUENCE</scope>
    <source>
        <strain evidence="1">MAFF 305830</strain>
    </source>
</reference>
<evidence type="ECO:0000313" key="3">
    <source>
        <dbReference type="Proteomes" id="UP000054097"/>
    </source>
</evidence>
<organism evidence="1 3">
    <name type="scientific">Serendipita vermifera MAFF 305830</name>
    <dbReference type="NCBI Taxonomy" id="933852"/>
    <lineage>
        <taxon>Eukaryota</taxon>
        <taxon>Fungi</taxon>
        <taxon>Dikarya</taxon>
        <taxon>Basidiomycota</taxon>
        <taxon>Agaricomycotina</taxon>
        <taxon>Agaricomycetes</taxon>
        <taxon>Sebacinales</taxon>
        <taxon>Serendipitaceae</taxon>
        <taxon>Serendipita</taxon>
    </lineage>
</organism>
<protein>
    <submittedName>
        <fullName evidence="1">Uncharacterized protein</fullName>
    </submittedName>
</protein>
<reference evidence="3" key="2">
    <citation type="submission" date="2015-01" db="EMBL/GenBank/DDBJ databases">
        <title>Evolutionary Origins and Diversification of the Mycorrhizal Mutualists.</title>
        <authorList>
            <consortium name="DOE Joint Genome Institute"/>
            <consortium name="Mycorrhizal Genomics Consortium"/>
            <person name="Kohler A."/>
            <person name="Kuo A."/>
            <person name="Nagy L.G."/>
            <person name="Floudas D."/>
            <person name="Copeland A."/>
            <person name="Barry K.W."/>
            <person name="Cichocki N."/>
            <person name="Veneault-Fourrey C."/>
            <person name="LaButti K."/>
            <person name="Lindquist E.A."/>
            <person name="Lipzen A."/>
            <person name="Lundell T."/>
            <person name="Morin E."/>
            <person name="Murat C."/>
            <person name="Riley R."/>
            <person name="Ohm R."/>
            <person name="Sun H."/>
            <person name="Tunlid A."/>
            <person name="Henrissat B."/>
            <person name="Grigoriev I.V."/>
            <person name="Hibbett D.S."/>
            <person name="Martin F."/>
        </authorList>
    </citation>
    <scope>NUCLEOTIDE SEQUENCE [LARGE SCALE GENOMIC DNA]</scope>
    <source>
        <strain evidence="2 3">MAFF 305830</strain>
    </source>
</reference>
<dbReference type="HOGENOM" id="CLU_2689355_0_0_1"/>
<dbReference type="Proteomes" id="UP000054097">
    <property type="component" value="Unassembled WGS sequence"/>
</dbReference>
<gene>
    <name evidence="2" type="ORF">M408DRAFT_26455</name>
    <name evidence="1" type="ORF">M408DRAFT_30695</name>
</gene>
<sequence>MSSPVGNSSTQKPCDIKAKQAPAAKCSCGREEIENLHMGNILDEFKPDYAERSAHRVITVYWSQPPSDPSVTTE</sequence>